<dbReference type="GO" id="GO:0004557">
    <property type="term" value="F:alpha-galactosidase activity"/>
    <property type="evidence" value="ECO:0007669"/>
    <property type="project" value="InterPro"/>
</dbReference>
<gene>
    <name evidence="2" type="ORF">ITP53_06995</name>
</gene>
<organism evidence="2 3">
    <name type="scientific">Nonomuraea cypriaca</name>
    <dbReference type="NCBI Taxonomy" id="1187855"/>
    <lineage>
        <taxon>Bacteria</taxon>
        <taxon>Bacillati</taxon>
        <taxon>Actinomycetota</taxon>
        <taxon>Actinomycetes</taxon>
        <taxon>Streptosporangiales</taxon>
        <taxon>Streptosporangiaceae</taxon>
        <taxon>Nonomuraea</taxon>
    </lineage>
</organism>
<evidence type="ECO:0000256" key="1">
    <source>
        <dbReference type="SAM" id="MobiDB-lite"/>
    </source>
</evidence>
<dbReference type="SUPFAM" id="SSF51445">
    <property type="entry name" value="(Trans)glycosidases"/>
    <property type="match status" value="1"/>
</dbReference>
<sequence length="540" mass="58385">MGIPGRGDADGENPSRAPYVNTPAAAGHAGGGVLDWRELRFDLPDDGPPRLLAIGGLAGAGEAALPVVEIEVTSTGRSGTAGKRHGEIYLLLSGPSLREHQWSVRLAAGESFTTVPAAFTLAGDYEQAVAALTRYRRALRRPHRDNAELSVVFNDFMNGLMGDPTTERLRPLIAAAAEAGAEYFCIDAGWYDDERAGPGDGGVPGWWDTVGAWEPSKSRFPDGLAEVTGAIRAAGMIPGLWLEPEVVGVRSDVGLPDEAYLRREGVRLTEWGRHQLDLSHPAAVAHLDAAVDRLIADFGVGYLKLDYNIDIGPADRLLEHNRAYLAWAERVMERHPGLVLEACAAGGMRLDGATLRTFPVQSLTDQQDDLLLPAIAAAAPTAVPPEQGAVWAYPHDDLITFGMVTAMLGRIHLSGRLDLLSPEQLAQARRAVEIYQGYRGDLARGVPRWPLGLPRWDAEQIALAVDCGEVAYLAIWRRHSPSDMIDVPWPAGYDLTPLLLPETADARWEAETLRITLPEPCSAALLRLSKTVEGPTCRET</sequence>
<name>A0A931A5Q8_9ACTN</name>
<dbReference type="EMBL" id="JADOGI010000014">
    <property type="protein sequence ID" value="MBF8185490.1"/>
    <property type="molecule type" value="Genomic_DNA"/>
</dbReference>
<evidence type="ECO:0000313" key="2">
    <source>
        <dbReference type="EMBL" id="MBF8185490.1"/>
    </source>
</evidence>
<proteinExistence type="predicted"/>
<dbReference type="GO" id="GO:0016052">
    <property type="term" value="P:carbohydrate catabolic process"/>
    <property type="evidence" value="ECO:0007669"/>
    <property type="project" value="InterPro"/>
</dbReference>
<protein>
    <submittedName>
        <fullName evidence="2">Alpha-galactosidase</fullName>
    </submittedName>
</protein>
<dbReference type="InterPro" id="IPR013785">
    <property type="entry name" value="Aldolase_TIM"/>
</dbReference>
<dbReference type="Pfam" id="PF02065">
    <property type="entry name" value="Melibiase"/>
    <property type="match status" value="1"/>
</dbReference>
<feature type="region of interest" description="Disordered" evidence="1">
    <location>
        <begin position="1"/>
        <end position="24"/>
    </location>
</feature>
<comment type="caution">
    <text evidence="2">The sequence shown here is derived from an EMBL/GenBank/DDBJ whole genome shotgun (WGS) entry which is preliminary data.</text>
</comment>
<dbReference type="InterPro" id="IPR017853">
    <property type="entry name" value="GH"/>
</dbReference>
<dbReference type="AlphaFoldDB" id="A0A931A5Q8"/>
<evidence type="ECO:0000313" key="3">
    <source>
        <dbReference type="Proteomes" id="UP000605361"/>
    </source>
</evidence>
<dbReference type="Proteomes" id="UP000605361">
    <property type="component" value="Unassembled WGS sequence"/>
</dbReference>
<dbReference type="InterPro" id="IPR002252">
    <property type="entry name" value="Glyco_hydro_36"/>
</dbReference>
<dbReference type="CDD" id="cd14791">
    <property type="entry name" value="GH36"/>
    <property type="match status" value="1"/>
</dbReference>
<reference evidence="2" key="1">
    <citation type="submission" date="2020-11" db="EMBL/GenBank/DDBJ databases">
        <title>Whole-genome analyses of Nonomuraea sp. K274.</title>
        <authorList>
            <person name="Veyisoglu A."/>
        </authorList>
    </citation>
    <scope>NUCLEOTIDE SEQUENCE</scope>
    <source>
        <strain evidence="2">K274</strain>
    </source>
</reference>
<dbReference type="Gene3D" id="3.20.20.70">
    <property type="entry name" value="Aldolase class I"/>
    <property type="match status" value="1"/>
</dbReference>
<keyword evidence="3" id="KW-1185">Reference proteome</keyword>
<accession>A0A931A5Q8</accession>